<protein>
    <submittedName>
        <fullName evidence="2">Uncharacterized protein</fullName>
    </submittedName>
</protein>
<evidence type="ECO:0000313" key="2">
    <source>
        <dbReference type="EMBL" id="KAJ8501935.1"/>
    </source>
</evidence>
<feature type="transmembrane region" description="Helical" evidence="1">
    <location>
        <begin position="264"/>
        <end position="284"/>
    </location>
</feature>
<keyword evidence="3" id="KW-1185">Reference proteome</keyword>
<evidence type="ECO:0000313" key="3">
    <source>
        <dbReference type="Proteomes" id="UP001215151"/>
    </source>
</evidence>
<comment type="caution">
    <text evidence="2">The sequence shown here is derived from an EMBL/GenBank/DDBJ whole genome shotgun (WGS) entry which is preliminary data.</text>
</comment>
<proteinExistence type="predicted"/>
<evidence type="ECO:0000256" key="1">
    <source>
        <dbReference type="SAM" id="Phobius"/>
    </source>
</evidence>
<keyword evidence="1" id="KW-0472">Membrane</keyword>
<dbReference type="EMBL" id="JAPEVG010000003">
    <property type="protein sequence ID" value="KAJ8501935.1"/>
    <property type="molecule type" value="Genomic_DNA"/>
</dbReference>
<dbReference type="AlphaFoldDB" id="A0AAD7XGL3"/>
<keyword evidence="1" id="KW-0812">Transmembrane</keyword>
<feature type="transmembrane region" description="Helical" evidence="1">
    <location>
        <begin position="434"/>
        <end position="453"/>
    </location>
</feature>
<accession>A0AAD7XGL3</accession>
<reference evidence="2" key="1">
    <citation type="submission" date="2022-11" db="EMBL/GenBank/DDBJ databases">
        <title>Genome Sequence of Cubamyces cubensis.</title>
        <authorList>
            <person name="Buettner E."/>
        </authorList>
    </citation>
    <scope>NUCLEOTIDE SEQUENCE</scope>
    <source>
        <strain evidence="2">MPL-01</strain>
    </source>
</reference>
<organism evidence="2 3">
    <name type="scientific">Trametes cubensis</name>
    <dbReference type="NCBI Taxonomy" id="1111947"/>
    <lineage>
        <taxon>Eukaryota</taxon>
        <taxon>Fungi</taxon>
        <taxon>Dikarya</taxon>
        <taxon>Basidiomycota</taxon>
        <taxon>Agaricomycotina</taxon>
        <taxon>Agaricomycetes</taxon>
        <taxon>Polyporales</taxon>
        <taxon>Polyporaceae</taxon>
        <taxon>Trametes</taxon>
    </lineage>
</organism>
<feature type="transmembrane region" description="Helical" evidence="1">
    <location>
        <begin position="397"/>
        <end position="422"/>
    </location>
</feature>
<keyword evidence="1" id="KW-1133">Transmembrane helix</keyword>
<gene>
    <name evidence="2" type="ORF">ONZ51_g306</name>
</gene>
<feature type="transmembrane region" description="Helical" evidence="1">
    <location>
        <begin position="23"/>
        <end position="47"/>
    </location>
</feature>
<feature type="transmembrane region" description="Helical" evidence="1">
    <location>
        <begin position="362"/>
        <end position="385"/>
    </location>
</feature>
<dbReference type="PANTHER" id="PTHR35043">
    <property type="entry name" value="TRANSCRIPTION FACTOR DOMAIN-CONTAINING PROTEIN"/>
    <property type="match status" value="1"/>
</dbReference>
<name>A0AAD7XGL3_9APHY</name>
<feature type="transmembrane region" description="Helical" evidence="1">
    <location>
        <begin position="125"/>
        <end position="147"/>
    </location>
</feature>
<dbReference type="PANTHER" id="PTHR35043:SF7">
    <property type="entry name" value="TRANSCRIPTION FACTOR DOMAIN-CONTAINING PROTEIN"/>
    <property type="match status" value="1"/>
</dbReference>
<sequence length="480" mass="53798">MALSVRDIGIVPSVERFVSTNYLLRNIIVLVLLVVIALSSSIVIYVLTTHYGHPVTFSSSDPRVGFQGDSGGRHTMDIVSSCATTLITCIYSSVHFDVPRSYAHRLAGWRKFITREYWLELWSKVTFWLLGLFSPEMLVLHAFYEFMLAWRDAKWMRAHGHAEWEITHSFAADMGALALPTEDGHGTTGASEGAGGRLHSGFALHERLLRHHTPGALDCKALGYELADRTKADGLFKIITTLQIIRFSVGTLARWAMHLPVAPLEVITCAYVACTLVYYTLWFYKPYNVTERIVVRVAPTLQRAGRIPPGAEMQVEDSEEPKPQGNLARRLLRWFWEHVCVPPLTEKDRLQGSEVLYQNSPYLTQGSLVAAAASLLVGFAHLACWDVEFPNSNGQALWRWCTLVLIVHPIVVFVIILGAAVVQRGWVTAAMNKMALTLIVVYCIARLVLLILLGHSFQSLPKGVYDTKDVPWLSFIPFIH</sequence>
<dbReference type="Proteomes" id="UP001215151">
    <property type="component" value="Unassembled WGS sequence"/>
</dbReference>